<name>A0A6S6STB2_9BACT</name>
<evidence type="ECO:0000256" key="7">
    <source>
        <dbReference type="ARBA" id="ARBA00047899"/>
    </source>
</evidence>
<keyword evidence="9" id="KW-0175">Coiled coil</keyword>
<dbReference type="InterPro" id="IPR011009">
    <property type="entry name" value="Kinase-like_dom_sf"/>
</dbReference>
<evidence type="ECO:0000256" key="10">
    <source>
        <dbReference type="SAM" id="Phobius"/>
    </source>
</evidence>
<evidence type="ECO:0000256" key="9">
    <source>
        <dbReference type="SAM" id="Coils"/>
    </source>
</evidence>
<comment type="catalytic activity">
    <reaction evidence="8">
        <text>L-seryl-[protein] + ATP = O-phospho-L-seryl-[protein] + ADP + H(+)</text>
        <dbReference type="Rhea" id="RHEA:17989"/>
        <dbReference type="Rhea" id="RHEA-COMP:9863"/>
        <dbReference type="Rhea" id="RHEA-COMP:11604"/>
        <dbReference type="ChEBI" id="CHEBI:15378"/>
        <dbReference type="ChEBI" id="CHEBI:29999"/>
        <dbReference type="ChEBI" id="CHEBI:30616"/>
        <dbReference type="ChEBI" id="CHEBI:83421"/>
        <dbReference type="ChEBI" id="CHEBI:456216"/>
        <dbReference type="EC" id="2.7.11.1"/>
    </reaction>
</comment>
<keyword evidence="6" id="KW-0067">ATP-binding</keyword>
<dbReference type="GO" id="GO:0005524">
    <property type="term" value="F:ATP binding"/>
    <property type="evidence" value="ECO:0007669"/>
    <property type="project" value="UniProtKB-KW"/>
</dbReference>
<keyword evidence="3" id="KW-0808">Transferase</keyword>
<dbReference type="PROSITE" id="PS50011">
    <property type="entry name" value="PROTEIN_KINASE_DOM"/>
    <property type="match status" value="1"/>
</dbReference>
<dbReference type="Pfam" id="PF00069">
    <property type="entry name" value="Pkinase"/>
    <property type="match status" value="1"/>
</dbReference>
<dbReference type="SMART" id="SM00220">
    <property type="entry name" value="S_TKc"/>
    <property type="match status" value="1"/>
</dbReference>
<evidence type="ECO:0000256" key="1">
    <source>
        <dbReference type="ARBA" id="ARBA00012513"/>
    </source>
</evidence>
<evidence type="ECO:0000256" key="2">
    <source>
        <dbReference type="ARBA" id="ARBA00022527"/>
    </source>
</evidence>
<keyword evidence="10" id="KW-0472">Membrane</keyword>
<proteinExistence type="predicted"/>
<evidence type="ECO:0000259" key="11">
    <source>
        <dbReference type="PROSITE" id="PS50011"/>
    </source>
</evidence>
<keyword evidence="10" id="KW-0812">Transmembrane</keyword>
<keyword evidence="10" id="KW-1133">Transmembrane helix</keyword>
<evidence type="ECO:0000256" key="5">
    <source>
        <dbReference type="ARBA" id="ARBA00022777"/>
    </source>
</evidence>
<dbReference type="InterPro" id="IPR000719">
    <property type="entry name" value="Prot_kinase_dom"/>
</dbReference>
<feature type="coiled-coil region" evidence="9">
    <location>
        <begin position="480"/>
        <end position="538"/>
    </location>
</feature>
<dbReference type="AlphaFoldDB" id="A0A6S6STB2"/>
<keyword evidence="2" id="KW-0723">Serine/threonine-protein kinase</keyword>
<feature type="transmembrane region" description="Helical" evidence="10">
    <location>
        <begin position="398"/>
        <end position="431"/>
    </location>
</feature>
<evidence type="ECO:0000256" key="6">
    <source>
        <dbReference type="ARBA" id="ARBA00022840"/>
    </source>
</evidence>
<dbReference type="SUPFAM" id="SSF56112">
    <property type="entry name" value="Protein kinase-like (PK-like)"/>
    <property type="match status" value="1"/>
</dbReference>
<feature type="coiled-coil region" evidence="9">
    <location>
        <begin position="854"/>
        <end position="986"/>
    </location>
</feature>
<dbReference type="Gene3D" id="1.10.510.10">
    <property type="entry name" value="Transferase(Phosphotransferase) domain 1"/>
    <property type="match status" value="1"/>
</dbReference>
<feature type="domain" description="Protein kinase" evidence="11">
    <location>
        <begin position="17"/>
        <end position="319"/>
    </location>
</feature>
<evidence type="ECO:0000256" key="3">
    <source>
        <dbReference type="ARBA" id="ARBA00022679"/>
    </source>
</evidence>
<organism evidence="12">
    <name type="scientific">uncultured Aureispira sp</name>
    <dbReference type="NCBI Taxonomy" id="1331704"/>
    <lineage>
        <taxon>Bacteria</taxon>
        <taxon>Pseudomonadati</taxon>
        <taxon>Bacteroidota</taxon>
        <taxon>Saprospiria</taxon>
        <taxon>Saprospirales</taxon>
        <taxon>Saprospiraceae</taxon>
        <taxon>Aureispira</taxon>
        <taxon>environmental samples</taxon>
    </lineage>
</organism>
<dbReference type="PANTHER" id="PTHR24356">
    <property type="entry name" value="SERINE/THREONINE-PROTEIN KINASE"/>
    <property type="match status" value="1"/>
</dbReference>
<sequence length="1099" mass="127456">MSNKLHFYTKYSKEKIKISDKPFASGGEGAIYAIASPRSYSHLVAKIYYPEKRTPERAAKMQYLMQHPPITFQKGQPHSIGWVQDLVYKDKRFIGILLIKIEGKKLTKLTLFKLPRRADKAWQRFSLKDPGAFKLRLRTCFNLAVVIHQIHESGQYVLVDLKPDNVLMQPNGLLAVVDMDSVEVIQNDVAIFAAPVATPEYTPPEHYSGPRATIEETWDYFSLGVIFYQLLLGLHPFAASGNPPYDNLVSIHNKIENDLYVHHSKKQAFLNIVPPPHQQFYKMPVEIQGLFKDCFEYGAKEPTLRPSPADWCNVIADLLQLPFKKIPKTNIPPSSFYFSPKVLVETLSLRIPTLPENYSIPNLKSKDLAPIPPAFKKEILGDQLKVAYKKHLHKHREYLLQTVLVGIILTVLLFTFPMLFMVGLVLILLVAPQLFLSASRTGIGSVGKTILSQSTYQLLQLDEKNPLKKERLNSSKQLLLQLLSKKQKAVQDEKEQLSSNEKTNQIELAFIQEHIQLRDRLKEKNSALKHWVEDAEAEVSATRKVELEQYQVVNKAFLKELQNNPTYQSYDFSSFRSLRVKIQQKINALKGALRLHENPLEQLHLNQQRKLEQLKNVDHHAAIKAHRQGLENIAKSNLKIFKTKNQATDQHKKAYWAFTQKKKRLKDKKHQQQQRIEHQLNKSLQKIRKDLGLNSKSELIFYMDLLDHSKAACHLDFAALETRKYFDRFLQKIEALNIESIFSAKIVHLLTESPLPTVHFDSPQKTKSVRTLSDLQDNMTDTWTINQTKLEDFEKVLDKFVTTPILAKDPIELAYWATTAQEQLTKIRSTVDKYAKIQSVFYGDPVIFRLRNKLKIHREEAQNGTQEIQQLEEEYLSKLKVLEEKNSALIAEQKKVNQLKKVQEQLNIEKEKELKASVDHNVASYLEFLKKQQVESIKNAKKKHQKESELLEKQTKEQQATAALELKALEKTLEKLNLDYTTYETNIGAIRSNAELVYNKNRLLTDQKCQEASDLVHQIQKEHPKALQLIQKNILYYQELKNRIVEYKTHLDDLNQLQEEKIRLDTLTDWQEAYNSKIYIKDLFLNKVEQFEEFEQKKK</sequence>
<dbReference type="InterPro" id="IPR050236">
    <property type="entry name" value="Ser_Thr_kinase_AGC"/>
</dbReference>
<accession>A0A6S6STB2</accession>
<evidence type="ECO:0000256" key="8">
    <source>
        <dbReference type="ARBA" id="ARBA00048679"/>
    </source>
</evidence>
<dbReference type="EMBL" id="CACVAQ010000138">
    <property type="protein sequence ID" value="CAA6807885.1"/>
    <property type="molecule type" value="Genomic_DNA"/>
</dbReference>
<dbReference type="EC" id="2.7.11.1" evidence="1"/>
<keyword evidence="5" id="KW-0418">Kinase</keyword>
<evidence type="ECO:0000256" key="4">
    <source>
        <dbReference type="ARBA" id="ARBA00022741"/>
    </source>
</evidence>
<keyword evidence="4" id="KW-0547">Nucleotide-binding</keyword>
<reference evidence="12" key="1">
    <citation type="submission" date="2020-01" db="EMBL/GenBank/DDBJ databases">
        <authorList>
            <person name="Meier V. D."/>
            <person name="Meier V D."/>
        </authorList>
    </citation>
    <scope>NUCLEOTIDE SEQUENCE</scope>
    <source>
        <strain evidence="12">HLG_WM_MAG_10</strain>
    </source>
</reference>
<gene>
    <name evidence="12" type="ORF">HELGO_WM13363</name>
</gene>
<dbReference type="GO" id="GO:0004674">
    <property type="term" value="F:protein serine/threonine kinase activity"/>
    <property type="evidence" value="ECO:0007669"/>
    <property type="project" value="UniProtKB-KW"/>
</dbReference>
<comment type="catalytic activity">
    <reaction evidence="7">
        <text>L-threonyl-[protein] + ATP = O-phospho-L-threonyl-[protein] + ADP + H(+)</text>
        <dbReference type="Rhea" id="RHEA:46608"/>
        <dbReference type="Rhea" id="RHEA-COMP:11060"/>
        <dbReference type="Rhea" id="RHEA-COMP:11605"/>
        <dbReference type="ChEBI" id="CHEBI:15378"/>
        <dbReference type="ChEBI" id="CHEBI:30013"/>
        <dbReference type="ChEBI" id="CHEBI:30616"/>
        <dbReference type="ChEBI" id="CHEBI:61977"/>
        <dbReference type="ChEBI" id="CHEBI:456216"/>
        <dbReference type="EC" id="2.7.11.1"/>
    </reaction>
</comment>
<protein>
    <recommendedName>
        <fullName evidence="1">non-specific serine/threonine protein kinase</fullName>
        <ecNumber evidence="1">2.7.11.1</ecNumber>
    </recommendedName>
</protein>
<evidence type="ECO:0000313" key="12">
    <source>
        <dbReference type="EMBL" id="CAA6807885.1"/>
    </source>
</evidence>